<dbReference type="eggNOG" id="ENOG502S4F4">
    <property type="taxonomic scope" value="Eukaryota"/>
</dbReference>
<accession>C5MAZ9</accession>
<dbReference type="KEGG" id="ctp:CTRG_03241"/>
<gene>
    <name evidence="6" type="ORF">CTRG_03241</name>
</gene>
<dbReference type="HOGENOM" id="CLU_103433_0_0_1"/>
<evidence type="ECO:0000256" key="2">
    <source>
        <dbReference type="ARBA" id="ARBA00009160"/>
    </source>
</evidence>
<dbReference type="Proteomes" id="UP000002037">
    <property type="component" value="Unassembled WGS sequence"/>
</dbReference>
<dbReference type="OrthoDB" id="3990500at2759"/>
<dbReference type="RefSeq" id="XP_002548944.1">
    <property type="nucleotide sequence ID" value="XM_002548898.1"/>
</dbReference>
<dbReference type="InterPro" id="IPR007014">
    <property type="entry name" value="FUN14"/>
</dbReference>
<evidence type="ECO:0000256" key="3">
    <source>
        <dbReference type="ARBA" id="ARBA00022692"/>
    </source>
</evidence>
<dbReference type="VEuPathDB" id="FungiDB:CTRG_03241"/>
<dbReference type="GO" id="GO:0000422">
    <property type="term" value="P:autophagy of mitochondrion"/>
    <property type="evidence" value="ECO:0007669"/>
    <property type="project" value="TreeGrafter"/>
</dbReference>
<dbReference type="EMBL" id="GG692398">
    <property type="protein sequence ID" value="EER32816.1"/>
    <property type="molecule type" value="Genomic_DNA"/>
</dbReference>
<evidence type="ECO:0000256" key="1">
    <source>
        <dbReference type="ARBA" id="ARBA00004370"/>
    </source>
</evidence>
<organism evidence="6 7">
    <name type="scientific">Candida tropicalis (strain ATCC MYA-3404 / T1)</name>
    <name type="common">Yeast</name>
    <dbReference type="NCBI Taxonomy" id="294747"/>
    <lineage>
        <taxon>Eukaryota</taxon>
        <taxon>Fungi</taxon>
        <taxon>Dikarya</taxon>
        <taxon>Ascomycota</taxon>
        <taxon>Saccharomycotina</taxon>
        <taxon>Pichiomycetes</taxon>
        <taxon>Debaryomycetaceae</taxon>
        <taxon>Candida/Lodderomyces clade</taxon>
        <taxon>Candida</taxon>
    </lineage>
</organism>
<dbReference type="PANTHER" id="PTHR21346:SF0">
    <property type="entry name" value="RE45833P"/>
    <property type="match status" value="1"/>
</dbReference>
<evidence type="ECO:0000313" key="7">
    <source>
        <dbReference type="Proteomes" id="UP000002037"/>
    </source>
</evidence>
<dbReference type="GeneID" id="8295963"/>
<dbReference type="AlphaFoldDB" id="C5MAZ9"/>
<reference evidence="6 7" key="1">
    <citation type="journal article" date="2009" name="Nature">
        <title>Evolution of pathogenicity and sexual reproduction in eight Candida genomes.</title>
        <authorList>
            <person name="Butler G."/>
            <person name="Rasmussen M.D."/>
            <person name="Lin M.F."/>
            <person name="Santos M.A."/>
            <person name="Sakthikumar S."/>
            <person name="Munro C.A."/>
            <person name="Rheinbay E."/>
            <person name="Grabherr M."/>
            <person name="Forche A."/>
            <person name="Reedy J.L."/>
            <person name="Agrafioti I."/>
            <person name="Arnaud M.B."/>
            <person name="Bates S."/>
            <person name="Brown A.J."/>
            <person name="Brunke S."/>
            <person name="Costanzo M.C."/>
            <person name="Fitzpatrick D.A."/>
            <person name="de Groot P.W."/>
            <person name="Harris D."/>
            <person name="Hoyer L.L."/>
            <person name="Hube B."/>
            <person name="Klis F.M."/>
            <person name="Kodira C."/>
            <person name="Lennard N."/>
            <person name="Logue M.E."/>
            <person name="Martin R."/>
            <person name="Neiman A.M."/>
            <person name="Nikolaou E."/>
            <person name="Quail M.A."/>
            <person name="Quinn J."/>
            <person name="Santos M.C."/>
            <person name="Schmitzberger F.F."/>
            <person name="Sherlock G."/>
            <person name="Shah P."/>
            <person name="Silverstein K.A."/>
            <person name="Skrzypek M.S."/>
            <person name="Soll D."/>
            <person name="Staggs R."/>
            <person name="Stansfield I."/>
            <person name="Stumpf M.P."/>
            <person name="Sudbery P.E."/>
            <person name="Srikantha T."/>
            <person name="Zeng Q."/>
            <person name="Berman J."/>
            <person name="Berriman M."/>
            <person name="Heitman J."/>
            <person name="Gow N.A."/>
            <person name="Lorenz M.C."/>
            <person name="Birren B.W."/>
            <person name="Kellis M."/>
            <person name="Cuomo C.A."/>
        </authorList>
    </citation>
    <scope>NUCLEOTIDE SEQUENCE [LARGE SCALE GENOMIC DNA]</scope>
    <source>
        <strain evidence="7">ATCC MYA-3404 / T1</strain>
    </source>
</reference>
<dbReference type="PANTHER" id="PTHR21346">
    <property type="entry name" value="FUN14 DOMAIN CONTAINING"/>
    <property type="match status" value="1"/>
</dbReference>
<keyword evidence="7" id="KW-1185">Reference proteome</keyword>
<proteinExistence type="inferred from homology"/>
<name>C5MAZ9_CANTT</name>
<evidence type="ECO:0000313" key="6">
    <source>
        <dbReference type="EMBL" id="EER32816.1"/>
    </source>
</evidence>
<keyword evidence="3" id="KW-0812">Transmembrane</keyword>
<evidence type="ECO:0000256" key="5">
    <source>
        <dbReference type="ARBA" id="ARBA00023136"/>
    </source>
</evidence>
<dbReference type="Pfam" id="PF04930">
    <property type="entry name" value="FUN14"/>
    <property type="match status" value="1"/>
</dbReference>
<comment type="subcellular location">
    <subcellularLocation>
        <location evidence="1">Membrane</location>
    </subcellularLocation>
</comment>
<protein>
    <submittedName>
        <fullName evidence="6">Uncharacterized protein</fullName>
    </submittedName>
</protein>
<dbReference type="GO" id="GO:0005741">
    <property type="term" value="C:mitochondrial outer membrane"/>
    <property type="evidence" value="ECO:0007669"/>
    <property type="project" value="TreeGrafter"/>
</dbReference>
<dbReference type="STRING" id="294747.C5MAZ9"/>
<sequence>MFVNSSFLPGILKRSFGSVRSISSRATPKYQFLKFNNTFQPIARVQRASYNSSSSNTFKLLFASAGSSFLILSAFSKKIHNDTATQIQSRLPSVNVEQVKSEIQQPFKKSRFNGYLNYEELTIGSVVGLFLGIIIGKLSQVIVFVSLSSYFLLEFLENRNIITIPWNYFITIGKERINLKQLFFEKPSFKISFVLSFIIAAYNV</sequence>
<evidence type="ECO:0000256" key="4">
    <source>
        <dbReference type="ARBA" id="ARBA00022989"/>
    </source>
</evidence>
<keyword evidence="4" id="KW-1133">Transmembrane helix</keyword>
<comment type="similarity">
    <text evidence="2">Belongs to the FUN14 family.</text>
</comment>
<keyword evidence="5" id="KW-0472">Membrane</keyword>